<evidence type="ECO:0000313" key="3">
    <source>
        <dbReference type="EMBL" id="EEC58748.1"/>
    </source>
</evidence>
<comment type="caution">
    <text evidence="3">The sequence shown here is derived from an EMBL/GenBank/DDBJ whole genome shotgun (WGS) entry which is preliminary data.</text>
</comment>
<dbReference type="InterPro" id="IPR002931">
    <property type="entry name" value="Transglutaminase-like"/>
</dbReference>
<gene>
    <name evidence="3" type="ORF">BACPEC_00267</name>
</gene>
<dbReference type="AlphaFoldDB" id="B7ANL3"/>
<dbReference type="InterPro" id="IPR038765">
    <property type="entry name" value="Papain-like_cys_pep_sf"/>
</dbReference>
<organism evidence="3 4">
    <name type="scientific">[Bacteroides] pectinophilus ATCC 43243</name>
    <dbReference type="NCBI Taxonomy" id="483218"/>
    <lineage>
        <taxon>Bacteria</taxon>
        <taxon>Bacillati</taxon>
        <taxon>Bacillota</taxon>
        <taxon>Clostridia</taxon>
        <taxon>Eubacteriales</taxon>
    </lineage>
</organism>
<dbReference type="SMART" id="SM00460">
    <property type="entry name" value="TGc"/>
    <property type="match status" value="1"/>
</dbReference>
<protein>
    <recommendedName>
        <fullName evidence="2">Transglutaminase-like domain-containing protein</fullName>
    </recommendedName>
</protein>
<dbReference type="Gene3D" id="3.10.620.30">
    <property type="match status" value="1"/>
</dbReference>
<dbReference type="EMBL" id="ABVQ01000032">
    <property type="protein sequence ID" value="EEC58748.1"/>
    <property type="molecule type" value="Genomic_DNA"/>
</dbReference>
<dbReference type="SUPFAM" id="SSF54001">
    <property type="entry name" value="Cysteine proteinases"/>
    <property type="match status" value="1"/>
</dbReference>
<name>B7ANL3_9FIRM</name>
<dbReference type="Pfam" id="PF01841">
    <property type="entry name" value="Transglut_core"/>
    <property type="match status" value="1"/>
</dbReference>
<sequence>MKKLFALLWFSIVMLTAVCGLIFYTDSRKSQQSSQNNAQAAIYTMAGTKPTLPLAPSAQVRTKPASDRGALGTDYKAMQGSGKSVSAPDSSRAPDAEPATEAESAKKYTFTEEMYPYRAMLSKEQQEVYDDVYAAAVERRSDCAVGAMISQDALNDVMTAVYNDHPELFYLDTQYSYEYSGSGRVLKVTLKYNATAADYENSLKKFNDAADAIIKGASALTTAEDKEKYVYNAIMDSVKYNASAPVNQSAYSALVNKESVCAGYSRAFQYIMQKLDIPCYLCTGYSKGGAHAWNIVKLGDAYYNADISWDDSLGESGGYTYRYYNVSDEKFSVDHTRKGLSVKLPKAAGE</sequence>
<evidence type="ECO:0000256" key="1">
    <source>
        <dbReference type="SAM" id="MobiDB-lite"/>
    </source>
</evidence>
<evidence type="ECO:0000259" key="2">
    <source>
        <dbReference type="SMART" id="SM00460"/>
    </source>
</evidence>
<feature type="region of interest" description="Disordered" evidence="1">
    <location>
        <begin position="53"/>
        <end position="104"/>
    </location>
</feature>
<feature type="domain" description="Transglutaminase-like" evidence="2">
    <location>
        <begin position="253"/>
        <end position="309"/>
    </location>
</feature>
<dbReference type="eggNOG" id="COG5279">
    <property type="taxonomic scope" value="Bacteria"/>
</dbReference>
<reference evidence="3 4" key="2">
    <citation type="submission" date="2008-11" db="EMBL/GenBank/DDBJ databases">
        <authorList>
            <person name="Fulton L."/>
            <person name="Clifton S."/>
            <person name="Fulton B."/>
            <person name="Xu J."/>
            <person name="Minx P."/>
            <person name="Pepin K.H."/>
            <person name="Johnson M."/>
            <person name="Bhonagiri V."/>
            <person name="Nash W.E."/>
            <person name="Mardis E.R."/>
            <person name="Wilson R.K."/>
        </authorList>
    </citation>
    <scope>NUCLEOTIDE SEQUENCE [LARGE SCALE GENOMIC DNA]</scope>
    <source>
        <strain evidence="3 4">ATCC 43243</strain>
    </source>
</reference>
<reference evidence="3 4" key="1">
    <citation type="submission" date="2008-11" db="EMBL/GenBank/DDBJ databases">
        <title>Draft genome sequence of Bacteroides pectinophilus (ATCC 43243).</title>
        <authorList>
            <person name="Sudarsanam P."/>
            <person name="Ley R."/>
            <person name="Guruge J."/>
            <person name="Turnbaugh P.J."/>
            <person name="Mahowald M."/>
            <person name="Liep D."/>
            <person name="Gordon J."/>
        </authorList>
    </citation>
    <scope>NUCLEOTIDE SEQUENCE [LARGE SCALE GENOMIC DNA]</scope>
    <source>
        <strain evidence="3 4">ATCC 43243</strain>
    </source>
</reference>
<evidence type="ECO:0000313" key="4">
    <source>
        <dbReference type="Proteomes" id="UP000003136"/>
    </source>
</evidence>
<keyword evidence="4" id="KW-1185">Reference proteome</keyword>
<proteinExistence type="predicted"/>
<dbReference type="Proteomes" id="UP000003136">
    <property type="component" value="Unassembled WGS sequence"/>
</dbReference>
<dbReference type="STRING" id="483218.BACPEC_00267"/>
<accession>B7ANL3</accession>
<dbReference type="HOGENOM" id="CLU_791448_0_0_9"/>